<dbReference type="InterPro" id="IPR036770">
    <property type="entry name" value="Ankyrin_rpt-contain_sf"/>
</dbReference>
<evidence type="ECO:0000313" key="5">
    <source>
        <dbReference type="Proteomes" id="UP001201163"/>
    </source>
</evidence>
<comment type="caution">
    <text evidence="4">The sequence shown here is derived from an EMBL/GenBank/DDBJ whole genome shotgun (WGS) entry which is preliminary data.</text>
</comment>
<keyword evidence="2 3" id="KW-0040">ANK repeat</keyword>
<protein>
    <submittedName>
        <fullName evidence="4">Ankyrin repeat-containing domain protein</fullName>
    </submittedName>
</protein>
<sequence>MALPYGSAKSVGLLIQHGVDVNSRDQSHRTRLHLASSTGSVKTLHLASSSGSAEAVRLLIQHGADVTAKDDSDSTP</sequence>
<dbReference type="InterPro" id="IPR051637">
    <property type="entry name" value="Ank_repeat_dom-contain_49"/>
</dbReference>
<evidence type="ECO:0000313" key="4">
    <source>
        <dbReference type="EMBL" id="KAH9000379.1"/>
    </source>
</evidence>
<feature type="repeat" description="ANK" evidence="3">
    <location>
        <begin position="39"/>
        <end position="71"/>
    </location>
</feature>
<dbReference type="InterPro" id="IPR002110">
    <property type="entry name" value="Ankyrin_rpt"/>
</dbReference>
<evidence type="ECO:0000256" key="2">
    <source>
        <dbReference type="ARBA" id="ARBA00023043"/>
    </source>
</evidence>
<gene>
    <name evidence="4" type="ORF">EDB92DRAFT_1830914</name>
</gene>
<feature type="repeat" description="ANK" evidence="3">
    <location>
        <begin position="1"/>
        <end position="26"/>
    </location>
</feature>
<organism evidence="4 5">
    <name type="scientific">Lactarius akahatsu</name>
    <dbReference type="NCBI Taxonomy" id="416441"/>
    <lineage>
        <taxon>Eukaryota</taxon>
        <taxon>Fungi</taxon>
        <taxon>Dikarya</taxon>
        <taxon>Basidiomycota</taxon>
        <taxon>Agaricomycotina</taxon>
        <taxon>Agaricomycetes</taxon>
        <taxon>Russulales</taxon>
        <taxon>Russulaceae</taxon>
        <taxon>Lactarius</taxon>
    </lineage>
</organism>
<dbReference type="AlphaFoldDB" id="A0AAD4QHP2"/>
<dbReference type="PROSITE" id="PS50088">
    <property type="entry name" value="ANK_REPEAT"/>
    <property type="match status" value="2"/>
</dbReference>
<keyword evidence="5" id="KW-1185">Reference proteome</keyword>
<dbReference type="Gene3D" id="1.25.40.20">
    <property type="entry name" value="Ankyrin repeat-containing domain"/>
    <property type="match status" value="2"/>
</dbReference>
<evidence type="ECO:0000256" key="3">
    <source>
        <dbReference type="PROSITE-ProRule" id="PRU00023"/>
    </source>
</evidence>
<dbReference type="Proteomes" id="UP001201163">
    <property type="component" value="Unassembled WGS sequence"/>
</dbReference>
<name>A0AAD4QHP2_9AGAM</name>
<evidence type="ECO:0000256" key="1">
    <source>
        <dbReference type="ARBA" id="ARBA00022737"/>
    </source>
</evidence>
<dbReference type="PANTHER" id="PTHR24180">
    <property type="entry name" value="CYCLIN-DEPENDENT KINASE INHIBITOR 2C-RELATED"/>
    <property type="match status" value="1"/>
</dbReference>
<proteinExistence type="predicted"/>
<dbReference type="SUPFAM" id="SSF48403">
    <property type="entry name" value="Ankyrin repeat"/>
    <property type="match status" value="1"/>
</dbReference>
<dbReference type="PANTHER" id="PTHR24180:SF45">
    <property type="entry name" value="POLY [ADP-RIBOSE] POLYMERASE TANKYRASE"/>
    <property type="match status" value="1"/>
</dbReference>
<dbReference type="PRINTS" id="PR01415">
    <property type="entry name" value="ANKYRIN"/>
</dbReference>
<dbReference type="Pfam" id="PF12796">
    <property type="entry name" value="Ank_2"/>
    <property type="match status" value="1"/>
</dbReference>
<keyword evidence="1" id="KW-0677">Repeat</keyword>
<accession>A0AAD4QHP2</accession>
<reference evidence="4" key="1">
    <citation type="submission" date="2022-01" db="EMBL/GenBank/DDBJ databases">
        <title>Comparative genomics reveals a dynamic genome evolution in the ectomycorrhizal milk-cap (Lactarius) mushrooms.</title>
        <authorList>
            <consortium name="DOE Joint Genome Institute"/>
            <person name="Lebreton A."/>
            <person name="Tang N."/>
            <person name="Kuo A."/>
            <person name="LaButti K."/>
            <person name="Drula E."/>
            <person name="Barry K."/>
            <person name="Clum A."/>
            <person name="Lipzen A."/>
            <person name="Mousain D."/>
            <person name="Ng V."/>
            <person name="Wang R."/>
            <person name="Wang X."/>
            <person name="Dai Y."/>
            <person name="Henrissat B."/>
            <person name="Grigoriev I.V."/>
            <person name="Guerin-Laguette A."/>
            <person name="Yu F."/>
            <person name="Martin F.M."/>
        </authorList>
    </citation>
    <scope>NUCLEOTIDE SEQUENCE</scope>
    <source>
        <strain evidence="4">QP</strain>
    </source>
</reference>
<dbReference type="EMBL" id="JAKELL010000002">
    <property type="protein sequence ID" value="KAH9000379.1"/>
    <property type="molecule type" value="Genomic_DNA"/>
</dbReference>
<dbReference type="PROSITE" id="PS50297">
    <property type="entry name" value="ANK_REP_REGION"/>
    <property type="match status" value="1"/>
</dbReference>